<organism evidence="1 2">
    <name type="scientific">Candidatus Roizmanbacteria bacterium CG22_combo_CG10-13_8_21_14_all_35_9</name>
    <dbReference type="NCBI Taxonomy" id="1974861"/>
    <lineage>
        <taxon>Bacteria</taxon>
        <taxon>Candidatus Roizmaniibacteriota</taxon>
    </lineage>
</organism>
<feature type="non-terminal residue" evidence="1">
    <location>
        <position position="134"/>
    </location>
</feature>
<accession>A0A2H0BZQ2</accession>
<dbReference type="Proteomes" id="UP000231021">
    <property type="component" value="Unassembled WGS sequence"/>
</dbReference>
<evidence type="ECO:0000313" key="2">
    <source>
        <dbReference type="Proteomes" id="UP000231021"/>
    </source>
</evidence>
<dbReference type="AlphaFoldDB" id="A0A2H0BZQ2"/>
<comment type="caution">
    <text evidence="1">The sequence shown here is derived from an EMBL/GenBank/DDBJ whole genome shotgun (WGS) entry which is preliminary data.</text>
</comment>
<reference evidence="1 2" key="1">
    <citation type="submission" date="2017-09" db="EMBL/GenBank/DDBJ databases">
        <title>Depth-based differentiation of microbial function through sediment-hosted aquifers and enrichment of novel symbionts in the deep terrestrial subsurface.</title>
        <authorList>
            <person name="Probst A.J."/>
            <person name="Ladd B."/>
            <person name="Jarett J.K."/>
            <person name="Geller-Mcgrath D.E."/>
            <person name="Sieber C.M."/>
            <person name="Emerson J.B."/>
            <person name="Anantharaman K."/>
            <person name="Thomas B.C."/>
            <person name="Malmstrom R."/>
            <person name="Stieglmeier M."/>
            <person name="Klingl A."/>
            <person name="Woyke T."/>
            <person name="Ryan C.M."/>
            <person name="Banfield J.F."/>
        </authorList>
    </citation>
    <scope>NUCLEOTIDE SEQUENCE [LARGE SCALE GENOMIC DNA]</scope>
    <source>
        <strain evidence="1">CG22_combo_CG10-13_8_21_14_all_35_9</strain>
    </source>
</reference>
<dbReference type="EMBL" id="PCTB01000001">
    <property type="protein sequence ID" value="PIP63185.1"/>
    <property type="molecule type" value="Genomic_DNA"/>
</dbReference>
<name>A0A2H0BZQ2_9BACT</name>
<proteinExistence type="predicted"/>
<evidence type="ECO:0000313" key="1">
    <source>
        <dbReference type="EMBL" id="PIP63185.1"/>
    </source>
</evidence>
<gene>
    <name evidence="1" type="ORF">COW98_00030</name>
</gene>
<sequence>MPSSQDFLDYDQLGKGFEATGKRSIRLAVYTYLELPEGFKSISNIDYNNFGLVSDRRYKIYIDVNSTKLTKEKTQNLLFNNIDKDKLNKIFWNLELKFDEISDKLDFSTTNRKYSINDSYLTASCNGHEIKLPV</sequence>
<protein>
    <submittedName>
        <fullName evidence="1">Uncharacterized protein</fullName>
    </submittedName>
</protein>